<dbReference type="Gene3D" id="3.40.980.10">
    <property type="entry name" value="MoaB/Mog-like domain"/>
    <property type="match status" value="1"/>
</dbReference>
<dbReference type="NCBIfam" id="NF045515">
    <property type="entry name" value="Glp_gephyrin"/>
    <property type="match status" value="1"/>
</dbReference>
<dbReference type="InterPro" id="IPR001453">
    <property type="entry name" value="MoaB/Mog_dom"/>
</dbReference>
<evidence type="ECO:0000256" key="4">
    <source>
        <dbReference type="ARBA" id="ARBA00023150"/>
    </source>
</evidence>
<keyword evidence="6" id="KW-0808">Transferase</keyword>
<dbReference type="InterPro" id="IPR008284">
    <property type="entry name" value="MoCF_biosynth_CS"/>
</dbReference>
<dbReference type="Gene3D" id="3.90.105.10">
    <property type="entry name" value="Molybdopterin biosynthesis moea protein, domain 2"/>
    <property type="match status" value="1"/>
</dbReference>
<keyword evidence="9" id="KW-1185">Reference proteome</keyword>
<keyword evidence="6" id="KW-0500">Molybdenum</keyword>
<dbReference type="EMBL" id="JBELOE010000216">
    <property type="protein sequence ID" value="MER2492587.1"/>
    <property type="molecule type" value="Genomic_DNA"/>
</dbReference>
<organism evidence="8 9">
    <name type="scientific">Catenovulum sediminis</name>
    <dbReference type="NCBI Taxonomy" id="1740262"/>
    <lineage>
        <taxon>Bacteria</taxon>
        <taxon>Pseudomonadati</taxon>
        <taxon>Pseudomonadota</taxon>
        <taxon>Gammaproteobacteria</taxon>
        <taxon>Alteromonadales</taxon>
        <taxon>Alteromonadaceae</taxon>
        <taxon>Catenovulum</taxon>
    </lineage>
</organism>
<dbReference type="NCBIfam" id="TIGR00177">
    <property type="entry name" value="molyb_syn"/>
    <property type="match status" value="1"/>
</dbReference>
<dbReference type="EC" id="2.10.1.1" evidence="6"/>
<protein>
    <recommendedName>
        <fullName evidence="6">Molybdopterin molybdenumtransferase</fullName>
        <ecNumber evidence="6">2.10.1.1</ecNumber>
    </recommendedName>
</protein>
<dbReference type="Pfam" id="PF03453">
    <property type="entry name" value="MoeA_N"/>
    <property type="match status" value="1"/>
</dbReference>
<dbReference type="InterPro" id="IPR005111">
    <property type="entry name" value="MoeA_C_domain_IV"/>
</dbReference>
<dbReference type="PANTHER" id="PTHR10192">
    <property type="entry name" value="MOLYBDOPTERIN BIOSYNTHESIS PROTEIN"/>
    <property type="match status" value="1"/>
</dbReference>
<dbReference type="SUPFAM" id="SSF63882">
    <property type="entry name" value="MoeA N-terminal region -like"/>
    <property type="match status" value="1"/>
</dbReference>
<dbReference type="Gene3D" id="2.170.190.11">
    <property type="entry name" value="Molybdopterin biosynthesis moea protein, domain 3"/>
    <property type="match status" value="1"/>
</dbReference>
<evidence type="ECO:0000256" key="1">
    <source>
        <dbReference type="ARBA" id="ARBA00002901"/>
    </source>
</evidence>
<keyword evidence="6" id="KW-0460">Magnesium</keyword>
<dbReference type="Pfam" id="PF00994">
    <property type="entry name" value="MoCF_biosynth"/>
    <property type="match status" value="1"/>
</dbReference>
<accession>A0ABV1RI26</accession>
<sequence>MNCDNNNLISVEQALTLMFQQIKKTSITEKVPLNLAINRVLASDIVSQVNNPPHNNSAMDGYALSAASPDAEVYHCVDQIYAGKPTVKKILSGQCARIMTGAVVPETCDRVVMQENIEILQDGSIKLRQPVEKRANIRFAGEDIAIGDTVLKANKKLSATDIGLLATLGISEVQAYKKIKVGILTTGDELKPAGSELDTGQIYDSNRPMLLAFLQSHHFDVEDLGIVADDPNQIRQAILHLAQTCDAIVTSGGVSVGDADYTGQVLQELGTVGFWKLAMKPGKPFSFGRIEQCYFFGLPGNPVSAAVTFEQLALKGLSKLAGLELHEDKYLQLPLKGTLKKRAGRQDYQRGILLYQGNCISAVCSAGMQSSGALSALAHSDCLIVIPREEGNKHEGDIVNVIVRKI</sequence>
<comment type="function">
    <text evidence="1 6">Catalyzes the insertion of molybdate into adenylated molybdopterin with the concomitant release of AMP.</text>
</comment>
<comment type="similarity">
    <text evidence="3 6">Belongs to the MoeA family.</text>
</comment>
<evidence type="ECO:0000259" key="7">
    <source>
        <dbReference type="SMART" id="SM00852"/>
    </source>
</evidence>
<keyword evidence="6" id="KW-0479">Metal-binding</keyword>
<dbReference type="SUPFAM" id="SSF63867">
    <property type="entry name" value="MoeA C-terminal domain-like"/>
    <property type="match status" value="1"/>
</dbReference>
<evidence type="ECO:0000256" key="6">
    <source>
        <dbReference type="RuleBase" id="RU365090"/>
    </source>
</evidence>
<dbReference type="Proteomes" id="UP001467690">
    <property type="component" value="Unassembled WGS sequence"/>
</dbReference>
<dbReference type="PANTHER" id="PTHR10192:SF5">
    <property type="entry name" value="GEPHYRIN"/>
    <property type="match status" value="1"/>
</dbReference>
<dbReference type="InterPro" id="IPR005110">
    <property type="entry name" value="MoeA_linker/N"/>
</dbReference>
<dbReference type="SMART" id="SM00852">
    <property type="entry name" value="MoCF_biosynth"/>
    <property type="match status" value="1"/>
</dbReference>
<dbReference type="SUPFAM" id="SSF53218">
    <property type="entry name" value="Molybdenum cofactor biosynthesis proteins"/>
    <property type="match status" value="1"/>
</dbReference>
<keyword evidence="4 6" id="KW-0501">Molybdenum cofactor biosynthesis</keyword>
<gene>
    <name evidence="8" type="primary">glp</name>
    <name evidence="8" type="ORF">ABS311_11945</name>
</gene>
<dbReference type="Pfam" id="PF03454">
    <property type="entry name" value="MoeA_C"/>
    <property type="match status" value="1"/>
</dbReference>
<dbReference type="PROSITE" id="PS01079">
    <property type="entry name" value="MOCF_BIOSYNTHESIS_2"/>
    <property type="match status" value="1"/>
</dbReference>
<feature type="domain" description="MoaB/Mog" evidence="7">
    <location>
        <begin position="182"/>
        <end position="319"/>
    </location>
</feature>
<reference evidence="8 9" key="1">
    <citation type="submission" date="2024-06" db="EMBL/GenBank/DDBJ databases">
        <authorList>
            <person name="Chen R.Y."/>
        </authorList>
    </citation>
    <scope>NUCLEOTIDE SEQUENCE [LARGE SCALE GENOMIC DNA]</scope>
    <source>
        <strain evidence="8 9">D2</strain>
    </source>
</reference>
<dbReference type="InterPro" id="IPR036135">
    <property type="entry name" value="MoeA_linker/N_sf"/>
</dbReference>
<comment type="catalytic activity">
    <reaction evidence="5">
        <text>adenylyl-molybdopterin + molybdate = Mo-molybdopterin + AMP + H(+)</text>
        <dbReference type="Rhea" id="RHEA:35047"/>
        <dbReference type="ChEBI" id="CHEBI:15378"/>
        <dbReference type="ChEBI" id="CHEBI:36264"/>
        <dbReference type="ChEBI" id="CHEBI:62727"/>
        <dbReference type="ChEBI" id="CHEBI:71302"/>
        <dbReference type="ChEBI" id="CHEBI:456215"/>
        <dbReference type="EC" id="2.10.1.1"/>
    </reaction>
</comment>
<proteinExistence type="inferred from homology"/>
<dbReference type="InterPro" id="IPR038987">
    <property type="entry name" value="MoeA-like"/>
</dbReference>
<dbReference type="Gene3D" id="2.40.340.10">
    <property type="entry name" value="MoeA, C-terminal, domain IV"/>
    <property type="match status" value="1"/>
</dbReference>
<evidence type="ECO:0000256" key="3">
    <source>
        <dbReference type="ARBA" id="ARBA00010763"/>
    </source>
</evidence>
<dbReference type="InterPro" id="IPR036688">
    <property type="entry name" value="MoeA_C_domain_IV_sf"/>
</dbReference>
<comment type="caution">
    <text evidence="8">The sequence shown here is derived from an EMBL/GenBank/DDBJ whole genome shotgun (WGS) entry which is preliminary data.</text>
</comment>
<name>A0ABV1RI26_9ALTE</name>
<evidence type="ECO:0000313" key="9">
    <source>
        <dbReference type="Proteomes" id="UP001467690"/>
    </source>
</evidence>
<dbReference type="InterPro" id="IPR036425">
    <property type="entry name" value="MoaB/Mog-like_dom_sf"/>
</dbReference>
<comment type="cofactor">
    <cofactor evidence="6">
        <name>Mg(2+)</name>
        <dbReference type="ChEBI" id="CHEBI:18420"/>
    </cofactor>
</comment>
<evidence type="ECO:0000313" key="8">
    <source>
        <dbReference type="EMBL" id="MER2492587.1"/>
    </source>
</evidence>
<comment type="pathway">
    <text evidence="2 6">Cofactor biosynthesis; molybdopterin biosynthesis.</text>
</comment>
<evidence type="ECO:0000256" key="5">
    <source>
        <dbReference type="ARBA" id="ARBA00047317"/>
    </source>
</evidence>
<dbReference type="RefSeq" id="WP_350402064.1">
    <property type="nucleotide sequence ID" value="NZ_JBELOE010000216.1"/>
</dbReference>
<evidence type="ECO:0000256" key="2">
    <source>
        <dbReference type="ARBA" id="ARBA00005046"/>
    </source>
</evidence>
<dbReference type="CDD" id="cd00887">
    <property type="entry name" value="MoeA"/>
    <property type="match status" value="1"/>
</dbReference>